<dbReference type="eggNOG" id="ENOG502ZX4F">
    <property type="taxonomic scope" value="Bacteria"/>
</dbReference>
<dbReference type="InterPro" id="IPR032581">
    <property type="entry name" value="DUF4917"/>
</dbReference>
<accession>A0A086P9X9</accession>
<dbReference type="Proteomes" id="UP000024284">
    <property type="component" value="Unassembled WGS sequence"/>
</dbReference>
<gene>
    <name evidence="1" type="ORF">BV98_002000</name>
</gene>
<dbReference type="Pfam" id="PF16263">
    <property type="entry name" value="DUF4917"/>
    <property type="match status" value="1"/>
</dbReference>
<sequence length="369" mass="42015">MALSVISFDEALQKTEGRKRHLLLGNGFSIALFPNKFRYGSLLDRAKEDGVFNEYPELVEAFEILSTTDFEVVLEALVRMTRLIHLYVDDINPRSKLVQHVERLKEALITAVAGSHPARLSEIQSQQFDMCRKFLLNFAGAGLEKPGCIYTLNYDLLLYWAVLHEPQPEWKGLSLVQPPKELLLKHDDGFRSPDDYPDAPYVTWDVDGGSNKQNIHFIHGGLHIFDGGFELQKYCWERSGGVPLMDQIKDALDADIYPVFVSEGNCESKLQKILHNGYLTRSFKSLAGVCNSPTSSLFIYGHSLASNDDHILRLIEDGQIREVYISIYGNIDDEFNKYMVERATLLNARRDRFPLNVYLYDAQSAKVWG</sequence>
<name>A0A086P9X9_SPHHM</name>
<dbReference type="RefSeq" id="WP_037465536.1">
    <property type="nucleotide sequence ID" value="NZ_BCZD01000029.1"/>
</dbReference>
<protein>
    <recommendedName>
        <fullName evidence="3">DUF4917 domain-containing protein</fullName>
    </recommendedName>
</protein>
<evidence type="ECO:0008006" key="3">
    <source>
        <dbReference type="Google" id="ProtNLM"/>
    </source>
</evidence>
<organism evidence="1 2">
    <name type="scientific">Sphingobium herbicidovorans (strain ATCC 700291 / DSM 11019 / CCUG 56400 / KCTC 2939 / LMG 18315 / NBRC 16415 / MH)</name>
    <name type="common">Sphingomonas herbicidovorans</name>
    <dbReference type="NCBI Taxonomy" id="1219045"/>
    <lineage>
        <taxon>Bacteria</taxon>
        <taxon>Pseudomonadati</taxon>
        <taxon>Pseudomonadota</taxon>
        <taxon>Alphaproteobacteria</taxon>
        <taxon>Sphingomonadales</taxon>
        <taxon>Sphingomonadaceae</taxon>
        <taxon>Sphingobium</taxon>
    </lineage>
</organism>
<comment type="caution">
    <text evidence="1">The sequence shown here is derived from an EMBL/GenBank/DDBJ whole genome shotgun (WGS) entry which is preliminary data.</text>
</comment>
<dbReference type="EMBL" id="JFZA02000014">
    <property type="protein sequence ID" value="KFG90197.1"/>
    <property type="molecule type" value="Genomic_DNA"/>
</dbReference>
<reference evidence="1" key="1">
    <citation type="submission" date="2014-08" db="EMBL/GenBank/DDBJ databases">
        <title>Draft genome sequences of Sphingobium herbicidovorans.</title>
        <authorList>
            <person name="Gan H.M."/>
            <person name="Gan H.Y."/>
            <person name="Savka M.A."/>
        </authorList>
    </citation>
    <scope>NUCLEOTIDE SEQUENCE [LARGE SCALE GENOMIC DNA]</scope>
    <source>
        <strain evidence="1">NBRC 16415</strain>
    </source>
</reference>
<keyword evidence="2" id="KW-1185">Reference proteome</keyword>
<proteinExistence type="predicted"/>
<dbReference type="AlphaFoldDB" id="A0A086P9X9"/>
<evidence type="ECO:0000313" key="1">
    <source>
        <dbReference type="EMBL" id="KFG90197.1"/>
    </source>
</evidence>
<dbReference type="OrthoDB" id="828244at2"/>
<dbReference type="STRING" id="76947.GCA_002080435_02063"/>
<evidence type="ECO:0000313" key="2">
    <source>
        <dbReference type="Proteomes" id="UP000024284"/>
    </source>
</evidence>